<evidence type="ECO:0000313" key="4">
    <source>
        <dbReference type="Proteomes" id="UP000244077"/>
    </source>
</evidence>
<dbReference type="InterPro" id="IPR025479">
    <property type="entry name" value="DUF4329"/>
</dbReference>
<feature type="chain" id="PRO_5015482240" evidence="1">
    <location>
        <begin position="23"/>
        <end position="176"/>
    </location>
</feature>
<dbReference type="RefSeq" id="WP_107816956.1">
    <property type="nucleotide sequence ID" value="NZ_QAOH01000009.1"/>
</dbReference>
<accession>A0A2T5HGQ5</accession>
<evidence type="ECO:0000259" key="2">
    <source>
        <dbReference type="Pfam" id="PF14220"/>
    </source>
</evidence>
<keyword evidence="1" id="KW-0732">Signal</keyword>
<reference evidence="3 4" key="1">
    <citation type="submission" date="2018-04" db="EMBL/GenBank/DDBJ databases">
        <title>Genomic Encyclopedia of Archaeal and Bacterial Type Strains, Phase II (KMG-II): from individual species to whole genera.</title>
        <authorList>
            <person name="Goeker M."/>
        </authorList>
    </citation>
    <scope>NUCLEOTIDE SEQUENCE [LARGE SCALE GENOMIC DNA]</scope>
    <source>
        <strain evidence="3 4">DSM 100434</strain>
    </source>
</reference>
<dbReference type="EMBL" id="QAOH01000009">
    <property type="protein sequence ID" value="PTQ70736.1"/>
    <property type="molecule type" value="Genomic_DNA"/>
</dbReference>
<proteinExistence type="predicted"/>
<dbReference type="OrthoDB" id="7850904at2"/>
<evidence type="ECO:0000313" key="3">
    <source>
        <dbReference type="EMBL" id="PTQ70736.1"/>
    </source>
</evidence>
<dbReference type="AlphaFoldDB" id="A0A2T5HGQ5"/>
<sequence length="176" mass="18986">MQRPIFLLAALGSVILSAGAQARDGAELRLVKALFAEVQPLSIRKNREYCGYIGLTAEGTLKATQPKRGGKYGCRPGDPVELAVVTASYHSHGAFVSGYASETPSVDDMEADESEGIDGWVATPGGRLWYIDTTEMVAAQVCGLHCLPWDAKFDPEDMGPVAESYSYDALVTYFDE</sequence>
<name>A0A2T5HGQ5_9RHOB</name>
<feature type="domain" description="DUF4329" evidence="2">
    <location>
        <begin position="31"/>
        <end position="143"/>
    </location>
</feature>
<comment type="caution">
    <text evidence="3">The sequence shown here is derived from an EMBL/GenBank/DDBJ whole genome shotgun (WGS) entry which is preliminary data.</text>
</comment>
<dbReference type="Proteomes" id="UP000244077">
    <property type="component" value="Unassembled WGS sequence"/>
</dbReference>
<dbReference type="Pfam" id="PF14220">
    <property type="entry name" value="DUF4329"/>
    <property type="match status" value="1"/>
</dbReference>
<gene>
    <name evidence="3" type="ORF">C8N42_10965</name>
</gene>
<feature type="signal peptide" evidence="1">
    <location>
        <begin position="1"/>
        <end position="22"/>
    </location>
</feature>
<evidence type="ECO:0000256" key="1">
    <source>
        <dbReference type="SAM" id="SignalP"/>
    </source>
</evidence>
<organism evidence="3 4">
    <name type="scientific">Celeribacter persicus</name>
    <dbReference type="NCBI Taxonomy" id="1651082"/>
    <lineage>
        <taxon>Bacteria</taxon>
        <taxon>Pseudomonadati</taxon>
        <taxon>Pseudomonadota</taxon>
        <taxon>Alphaproteobacteria</taxon>
        <taxon>Rhodobacterales</taxon>
        <taxon>Roseobacteraceae</taxon>
        <taxon>Celeribacter</taxon>
    </lineage>
</organism>
<keyword evidence="4" id="KW-1185">Reference proteome</keyword>
<protein>
    <submittedName>
        <fullName evidence="3">Uncharacterized protein DUF4329</fullName>
    </submittedName>
</protein>